<dbReference type="InterPro" id="IPR056884">
    <property type="entry name" value="NPHP3-like_N"/>
</dbReference>
<dbReference type="InterPro" id="IPR011990">
    <property type="entry name" value="TPR-like_helical_dom_sf"/>
</dbReference>
<protein>
    <recommendedName>
        <fullName evidence="2">NACHT domain-containing protein</fullName>
    </recommendedName>
</protein>
<name>A0AAV9V6J5_9PEZI</name>
<dbReference type="Gene3D" id="1.25.40.10">
    <property type="entry name" value="Tetratricopeptide repeat domain"/>
    <property type="match status" value="1"/>
</dbReference>
<evidence type="ECO:0000313" key="4">
    <source>
        <dbReference type="Proteomes" id="UP001373714"/>
    </source>
</evidence>
<comment type="caution">
    <text evidence="3">The sequence shown here is derived from an EMBL/GenBank/DDBJ whole genome shotgun (WGS) entry which is preliminary data.</text>
</comment>
<evidence type="ECO:0000256" key="1">
    <source>
        <dbReference type="ARBA" id="ARBA00022737"/>
    </source>
</evidence>
<proteinExistence type="predicted"/>
<accession>A0AAV9V6J5</accession>
<dbReference type="SUPFAM" id="SSF48452">
    <property type="entry name" value="TPR-like"/>
    <property type="match status" value="1"/>
</dbReference>
<keyword evidence="1" id="KW-0677">Repeat</keyword>
<reference evidence="3 4" key="1">
    <citation type="submission" date="2019-10" db="EMBL/GenBank/DDBJ databases">
        <authorList>
            <person name="Palmer J.M."/>
        </authorList>
    </citation>
    <scope>NUCLEOTIDE SEQUENCE [LARGE SCALE GENOMIC DNA]</scope>
    <source>
        <strain evidence="3 4">TWF730</strain>
    </source>
</reference>
<dbReference type="Gene3D" id="3.40.50.300">
    <property type="entry name" value="P-loop containing nucleotide triphosphate hydrolases"/>
    <property type="match status" value="1"/>
</dbReference>
<evidence type="ECO:0000313" key="3">
    <source>
        <dbReference type="EMBL" id="KAK6354148.1"/>
    </source>
</evidence>
<gene>
    <name evidence="3" type="ORF">TWF730_008564</name>
</gene>
<feature type="domain" description="NACHT" evidence="2">
    <location>
        <begin position="306"/>
        <end position="458"/>
    </location>
</feature>
<dbReference type="PROSITE" id="PS50837">
    <property type="entry name" value="NACHT"/>
    <property type="match status" value="1"/>
</dbReference>
<sequence>MANYIHQLQFLEIWAAALDRYRTECGYDLTASSSVNPTSVEEFKQQIENSESRFKEYRNAKNALWSSASGFLIPVEKIGQIVAEGAGVVFAPAPAIMRAVALLIKGAGDVSQCYDYIEGLLSYMKAILDRLDIHTEYTIDSRLKDIYTEILACILETIGVSTKYVKAGRFKRYLRKIFTEDDKVNRLKDRLDALVGQEIAIVGALNLNSMMDVLEQTTTTAVVTTDMDGKVDCIAKSVQQISLDLQTATSVMATSNAGLPSTNIRSLLDPQTSVEDDLESINCLPGTGSWLLSEPLINKWIDGETPLLFLSGGPGTGKSYLSSFLIKHLRDTKSKNLDTPSVGYFFFKGDTDSRTDFVISLKTMAYQLTISDKVYSSYLESISNDLTSSNTTIFALWRRLFLSRCGESSAQRIYLVFDGIDEAKQADLESFLEPLIKVLEPPSSGVSKISVLLVGRPDVAWKMEEVFYEHLVPVIDVDARKNSQDIRKFLLHRLTKYKNLVRMKAIQSEITDKLIAGGNGMFLWVDLMLKELSTKDRESTVRKALDNMPKTLEELYRRMLTRVSEALADEPEQAQDFNELLMWTAFAFRPLSLTDLGFILSLRYGTGEGVNSSGLFDTISKKYASFFMLSNSMAQGRPGLSLDGTWFDTKQKNEEEAEDDGDLEFEEWFLNLRDSVTAVRPRHASFREFLKGQIAKPSLIGIVATDAKLHILKTCLRVLLNPESMPSEDTNWGINVMDVLNSQRIKSGIIFSTYAMRYWTTHLQALDISSTPIHEKVSILTSIHKIHTLPSVVTAQFMFPERSDIDIMSVTGEEVDTILAWVRDEETVRGCGNDVQEWAAKVRENRRELVVPLVAQLYQHALCGKSNILQSWSEVLPSSRRILRALVVYLDKFYPSIIPNNNFASDNYLNPIMPASVVKSIFRYPSLEEDALWHGGIACFMVMTGNKPEAIEFFEKAIQKSADDSRHKLMFWKFLAQASAEAGDDKAASAYIKQIFDAIDTSFGGLEQIPTSGSFYSRPWELDRENAAKLVHWLATLHQDYENRENIDEEIAYYRKAITLNIHDDTIVDGVFERALKDPRWTETALFAVKLMRETPAIQQTISSPIPRNLSYFCVGMWNGKASGLFHPVLKMMGEPSEDILAIWGMALEGDKFFDDRGVPYVSNKSGIEYAKILEIEGQIDKGIDMVEEVVGRHMRALQTAICPSAPSDAKEMFEAMASFLARHLFDEDQRQDIRERCLRIMETICKDISPIIPDVEIWFAASMGLYYQKQGRKAEAIERFKKQAETALRYLEDEDTVFFGWSALARLANAIDDPQSMGGTIWSSMTQPHSRYSLDDSEYYENKHGRRWPLNRVKSLISCASCRRKVLIPGSPANICRLVGYDVFCNWCMEKIKARSHPAIKFCSLKYGWWIIDIAEFPGPRQEGISDEEEKKSVLDSFRKGFFIDKLVDS</sequence>
<dbReference type="InterPro" id="IPR007111">
    <property type="entry name" value="NACHT_NTPase"/>
</dbReference>
<dbReference type="Pfam" id="PF17109">
    <property type="entry name" value="Goodbye"/>
    <property type="match status" value="1"/>
</dbReference>
<dbReference type="SUPFAM" id="SSF52540">
    <property type="entry name" value="P-loop containing nucleoside triphosphate hydrolases"/>
    <property type="match status" value="1"/>
</dbReference>
<dbReference type="PANTHER" id="PTHR10039:SF17">
    <property type="entry name" value="FUNGAL STAND N-TERMINAL GOODBYE DOMAIN-CONTAINING PROTEIN-RELATED"/>
    <property type="match status" value="1"/>
</dbReference>
<keyword evidence="4" id="KW-1185">Reference proteome</keyword>
<dbReference type="PANTHER" id="PTHR10039">
    <property type="entry name" value="AMELOGENIN"/>
    <property type="match status" value="1"/>
</dbReference>
<dbReference type="EMBL" id="JAVHNS010000005">
    <property type="protein sequence ID" value="KAK6354148.1"/>
    <property type="molecule type" value="Genomic_DNA"/>
</dbReference>
<dbReference type="InterPro" id="IPR031350">
    <property type="entry name" value="Goodbye_dom"/>
</dbReference>
<dbReference type="Pfam" id="PF24883">
    <property type="entry name" value="NPHP3_N"/>
    <property type="match status" value="1"/>
</dbReference>
<dbReference type="Proteomes" id="UP001373714">
    <property type="component" value="Unassembled WGS sequence"/>
</dbReference>
<organism evidence="3 4">
    <name type="scientific">Orbilia blumenaviensis</name>
    <dbReference type="NCBI Taxonomy" id="1796055"/>
    <lineage>
        <taxon>Eukaryota</taxon>
        <taxon>Fungi</taxon>
        <taxon>Dikarya</taxon>
        <taxon>Ascomycota</taxon>
        <taxon>Pezizomycotina</taxon>
        <taxon>Orbiliomycetes</taxon>
        <taxon>Orbiliales</taxon>
        <taxon>Orbiliaceae</taxon>
        <taxon>Orbilia</taxon>
    </lineage>
</organism>
<evidence type="ECO:0000259" key="2">
    <source>
        <dbReference type="PROSITE" id="PS50837"/>
    </source>
</evidence>
<dbReference type="InterPro" id="IPR027417">
    <property type="entry name" value="P-loop_NTPase"/>
</dbReference>